<keyword evidence="6" id="KW-1185">Reference proteome</keyword>
<dbReference type="PANTHER" id="PTHR13610">
    <property type="entry name" value="METHYLTRANSFERASE DOMAIN-CONTAINING PROTEIN"/>
    <property type="match status" value="1"/>
</dbReference>
<dbReference type="GeneID" id="567059"/>
<dbReference type="ZFIN" id="ZDB-GENE-081104-341">
    <property type="gene designation" value="si:dkey-190g11.3"/>
</dbReference>
<dbReference type="AGR" id="ZFIN:ZDB-GENE-081104-341"/>
<feature type="transmembrane region" description="Helical" evidence="5">
    <location>
        <begin position="48"/>
        <end position="69"/>
    </location>
</feature>
<dbReference type="PANTHER" id="PTHR13610:SF18">
    <property type="entry name" value="SI:DKEY-190G11.3"/>
    <property type="match status" value="1"/>
</dbReference>
<keyword evidence="2" id="KW-0489">Methyltransferase</keyword>
<comment type="similarity">
    <text evidence="1">Belongs to the ANT/ATPSC lysine N-methyltransferase family.</text>
</comment>
<protein>
    <submittedName>
        <fullName evidence="7">Uncharacterized protein isoform X1</fullName>
    </submittedName>
</protein>
<sequence>MLSFALVSKNSNPFGREKVKCSIMEDSVEVILQHKSCELSRHTEEKPLVTAASGAFLAGVYGLWTLFALPGFRKVPICLKVPYLPSSRTQTQNVMKLLRGRAGCLADLGSGDGRLVFAATAKGFHCTGFEINSILTGYARVKSNWKGIPSSTASFVNQDFWKTDLSKYNNVTVFLAPGVVSTHKCPFWIYTRLIKKTEWIKNIKSSTKSYITCSRHTAAGTNKRPSQFLNFSLDFLNLLGLGLRKMLIFVLFFKGLLKCPPNSKYIFSFVVTENGKVVYYFFVYLFV</sequence>
<keyword evidence="3" id="KW-0808">Transferase</keyword>
<feature type="transmembrane region" description="Helical" evidence="5">
    <location>
        <begin position="233"/>
        <end position="253"/>
    </location>
</feature>
<dbReference type="GO" id="GO:0016279">
    <property type="term" value="F:protein-lysine N-methyltransferase activity"/>
    <property type="evidence" value="ECO:0007669"/>
    <property type="project" value="InterPro"/>
</dbReference>
<reference evidence="7" key="1">
    <citation type="submission" date="2025-08" db="UniProtKB">
        <authorList>
            <consortium name="RefSeq"/>
        </authorList>
    </citation>
    <scope>IDENTIFICATION</scope>
    <source>
        <strain evidence="7">Tuebingen</strain>
        <tissue evidence="7">Fibroblasts and whole tissue</tissue>
    </source>
</reference>
<organism evidence="6 7">
    <name type="scientific">Danio rerio</name>
    <name type="common">Zebrafish</name>
    <name type="synonym">Brachydanio rerio</name>
    <dbReference type="NCBI Taxonomy" id="7955"/>
    <lineage>
        <taxon>Eukaryota</taxon>
        <taxon>Metazoa</taxon>
        <taxon>Chordata</taxon>
        <taxon>Craniata</taxon>
        <taxon>Vertebrata</taxon>
        <taxon>Euteleostomi</taxon>
        <taxon>Actinopterygii</taxon>
        <taxon>Neopterygii</taxon>
        <taxon>Teleostei</taxon>
        <taxon>Ostariophysi</taxon>
        <taxon>Cypriniformes</taxon>
        <taxon>Danionidae</taxon>
        <taxon>Danioninae</taxon>
        <taxon>Danio</taxon>
    </lineage>
</organism>
<evidence type="ECO:0000256" key="2">
    <source>
        <dbReference type="ARBA" id="ARBA00022603"/>
    </source>
</evidence>
<keyword evidence="4" id="KW-0949">S-adenosyl-L-methionine</keyword>
<dbReference type="Proteomes" id="UP000000437">
    <property type="component" value="Chromosome 8"/>
</dbReference>
<evidence type="ECO:0000313" key="8">
    <source>
        <dbReference type="ZFIN" id="ZDB-GENE-081104-341"/>
    </source>
</evidence>
<evidence type="ECO:0000313" key="6">
    <source>
        <dbReference type="Proteomes" id="UP000000437"/>
    </source>
</evidence>
<dbReference type="GO" id="GO:0032259">
    <property type="term" value="P:methylation"/>
    <property type="evidence" value="ECO:0007669"/>
    <property type="project" value="UniProtKB-KW"/>
</dbReference>
<dbReference type="SUPFAM" id="SSF53335">
    <property type="entry name" value="S-adenosyl-L-methionine-dependent methyltransferases"/>
    <property type="match status" value="1"/>
</dbReference>
<dbReference type="AlphaFoldDB" id="A0AB32TTH8"/>
<evidence type="ECO:0000256" key="1">
    <source>
        <dbReference type="ARBA" id="ARBA00010633"/>
    </source>
</evidence>
<evidence type="ECO:0000256" key="3">
    <source>
        <dbReference type="ARBA" id="ARBA00022679"/>
    </source>
</evidence>
<accession>A0AB32TTH8</accession>
<name>A0AB32TTH8_DANRE</name>
<feature type="transmembrane region" description="Helical" evidence="5">
    <location>
        <begin position="265"/>
        <end position="286"/>
    </location>
</feature>
<keyword evidence="5" id="KW-0472">Membrane</keyword>
<evidence type="ECO:0000313" key="7">
    <source>
        <dbReference type="RefSeq" id="XP_068079096.1"/>
    </source>
</evidence>
<proteinExistence type="inferred from homology"/>
<dbReference type="Gene3D" id="3.40.50.150">
    <property type="entry name" value="Vaccinia Virus protein VP39"/>
    <property type="match status" value="1"/>
</dbReference>
<dbReference type="InterPro" id="IPR026170">
    <property type="entry name" value="FAM173A/B"/>
</dbReference>
<keyword evidence="5" id="KW-0812">Transmembrane</keyword>
<dbReference type="InterPro" id="IPR029063">
    <property type="entry name" value="SAM-dependent_MTases_sf"/>
</dbReference>
<dbReference type="RefSeq" id="XP_068079096.1">
    <property type="nucleotide sequence ID" value="XM_068222995.2"/>
</dbReference>
<evidence type="ECO:0000256" key="5">
    <source>
        <dbReference type="SAM" id="Phobius"/>
    </source>
</evidence>
<keyword evidence="5" id="KW-1133">Transmembrane helix</keyword>
<evidence type="ECO:0000256" key="4">
    <source>
        <dbReference type="ARBA" id="ARBA00022691"/>
    </source>
</evidence>
<gene>
    <name evidence="7 8" type="primary">si:dkey-190g11.3</name>
</gene>